<keyword evidence="1" id="KW-0812">Transmembrane</keyword>
<accession>A0A1H1CDC8</accession>
<dbReference type="RefSeq" id="WP_131815459.1">
    <property type="nucleotide sequence ID" value="NZ_FNKK01000002.1"/>
</dbReference>
<protein>
    <submittedName>
        <fullName evidence="2">Uncharacterized protein</fullName>
    </submittedName>
</protein>
<evidence type="ECO:0000313" key="3">
    <source>
        <dbReference type="Proteomes" id="UP000217103"/>
    </source>
</evidence>
<keyword evidence="1" id="KW-1133">Transmembrane helix</keyword>
<keyword evidence="1" id="KW-0472">Membrane</keyword>
<dbReference type="OrthoDB" id="4775568at2"/>
<feature type="transmembrane region" description="Helical" evidence="1">
    <location>
        <begin position="223"/>
        <end position="242"/>
    </location>
</feature>
<gene>
    <name evidence="2" type="ORF">SAMN04489764_1423</name>
</gene>
<dbReference type="Proteomes" id="UP000217103">
    <property type="component" value="Unassembled WGS sequence"/>
</dbReference>
<keyword evidence="3" id="KW-1185">Reference proteome</keyword>
<feature type="transmembrane region" description="Helical" evidence="1">
    <location>
        <begin position="187"/>
        <end position="203"/>
    </location>
</feature>
<name>A0A1H1CDC8_9ACTN</name>
<reference evidence="2 3" key="1">
    <citation type="submission" date="2016-10" db="EMBL/GenBank/DDBJ databases">
        <authorList>
            <person name="de Groot N.N."/>
        </authorList>
    </citation>
    <scope>NUCLEOTIDE SEQUENCE [LARGE SCALE GENOMIC DNA]</scope>
    <source>
        <strain evidence="2 3">DSM 43794</strain>
    </source>
</reference>
<evidence type="ECO:0000256" key="1">
    <source>
        <dbReference type="SAM" id="Phobius"/>
    </source>
</evidence>
<feature type="transmembrane region" description="Helical" evidence="1">
    <location>
        <begin position="155"/>
        <end position="175"/>
    </location>
</feature>
<organism evidence="2 3">
    <name type="scientific">Thermostaphylospora chromogena</name>
    <dbReference type="NCBI Taxonomy" id="35622"/>
    <lineage>
        <taxon>Bacteria</taxon>
        <taxon>Bacillati</taxon>
        <taxon>Actinomycetota</taxon>
        <taxon>Actinomycetes</taxon>
        <taxon>Streptosporangiales</taxon>
        <taxon>Thermomonosporaceae</taxon>
        <taxon>Thermostaphylospora</taxon>
    </lineage>
</organism>
<dbReference type="AlphaFoldDB" id="A0A1H1CDC8"/>
<sequence length="243" mass="26603">MGDGLSAGVVFAVRPGAVHDRLAHGARLVLFAVLCIATLAIHLNGEPTPRPIDDLYRELRSGEVSRVVVDRFWPASGQLTWSNGPLSWSRVTGVPKGEVYDPVTSRLDPRRLEPLRASYVRRLEEAARAGGGRVEIKTGSGGFAGPWAYAELERLWPPLAPLGVAAGVMALWLMLAAPRRRFATRWGWFWIFLGGGVVAYALLEPYPLWRRPDDPLPEREPLTGVQGLLIGLVLSYLPIAALV</sequence>
<dbReference type="EMBL" id="FNKK01000002">
    <property type="protein sequence ID" value="SDQ62237.1"/>
    <property type="molecule type" value="Genomic_DNA"/>
</dbReference>
<proteinExistence type="predicted"/>
<evidence type="ECO:0000313" key="2">
    <source>
        <dbReference type="EMBL" id="SDQ62237.1"/>
    </source>
</evidence>